<accession>A0ABN9GE98</accession>
<evidence type="ECO:0000256" key="1">
    <source>
        <dbReference type="SAM" id="MobiDB-lite"/>
    </source>
</evidence>
<name>A0ABN9GE98_9NEOB</name>
<dbReference type="EMBL" id="CATNWA010018371">
    <property type="protein sequence ID" value="CAI9606953.1"/>
    <property type="molecule type" value="Genomic_DNA"/>
</dbReference>
<dbReference type="InterPro" id="IPR052213">
    <property type="entry name" value="PAR3"/>
</dbReference>
<dbReference type="PANTHER" id="PTHR16484">
    <property type="entry name" value="PARTITIONING DEFECTIVE 3 RELATED"/>
    <property type="match status" value="1"/>
</dbReference>
<comment type="caution">
    <text evidence="2">The sequence shown here is derived from an EMBL/GenBank/DDBJ whole genome shotgun (WGS) entry which is preliminary data.</text>
</comment>
<feature type="non-terminal residue" evidence="2">
    <location>
        <position position="126"/>
    </location>
</feature>
<evidence type="ECO:0000313" key="2">
    <source>
        <dbReference type="EMBL" id="CAI9606953.1"/>
    </source>
</evidence>
<sequence length="126" mass="13935">METLRKSMSVEGNKRGMIQLIVARRIKKNELESPGSPSGPELPIETMLDDRERRISHSLYSFDESPTRNAALSRIMGKYQLSPTVNMPQDDTVIIEDDRSPAMPSQLSDHSSSSSHDDVGCATDSA</sequence>
<organism evidence="2 3">
    <name type="scientific">Staurois parvus</name>
    <dbReference type="NCBI Taxonomy" id="386267"/>
    <lineage>
        <taxon>Eukaryota</taxon>
        <taxon>Metazoa</taxon>
        <taxon>Chordata</taxon>
        <taxon>Craniata</taxon>
        <taxon>Vertebrata</taxon>
        <taxon>Euteleostomi</taxon>
        <taxon>Amphibia</taxon>
        <taxon>Batrachia</taxon>
        <taxon>Anura</taxon>
        <taxon>Neobatrachia</taxon>
        <taxon>Ranoidea</taxon>
        <taxon>Ranidae</taxon>
        <taxon>Staurois</taxon>
    </lineage>
</organism>
<keyword evidence="3" id="KW-1185">Reference proteome</keyword>
<evidence type="ECO:0000313" key="3">
    <source>
        <dbReference type="Proteomes" id="UP001162483"/>
    </source>
</evidence>
<proteinExistence type="predicted"/>
<dbReference type="PANTHER" id="PTHR16484:SF10">
    <property type="entry name" value="PARTITIONING DEFECTIVE 3 HOMOLOG"/>
    <property type="match status" value="1"/>
</dbReference>
<reference evidence="2" key="1">
    <citation type="submission" date="2023-05" db="EMBL/GenBank/DDBJ databases">
        <authorList>
            <person name="Stuckert A."/>
        </authorList>
    </citation>
    <scope>NUCLEOTIDE SEQUENCE</scope>
</reference>
<feature type="region of interest" description="Disordered" evidence="1">
    <location>
        <begin position="83"/>
        <end position="126"/>
    </location>
</feature>
<dbReference type="Proteomes" id="UP001162483">
    <property type="component" value="Unassembled WGS sequence"/>
</dbReference>
<gene>
    <name evidence="2" type="ORF">SPARVUS_LOCUS13858087</name>
</gene>
<protein>
    <submittedName>
        <fullName evidence="2">Uncharacterized protein</fullName>
    </submittedName>
</protein>